<evidence type="ECO:0000313" key="4">
    <source>
        <dbReference type="EMBL" id="ALS24420.1"/>
    </source>
</evidence>
<keyword evidence="1 2" id="KW-0732">Signal</keyword>
<dbReference type="PANTHER" id="PTHR35936:SF19">
    <property type="entry name" value="AMINO-ACID-BINDING PROTEIN YXEM-RELATED"/>
    <property type="match status" value="1"/>
</dbReference>
<dbReference type="OrthoDB" id="8613538at2"/>
<feature type="domain" description="Solute-binding protein family 3/N-terminal" evidence="3">
    <location>
        <begin position="53"/>
        <end position="291"/>
    </location>
</feature>
<dbReference type="PATRIC" id="fig|162209.4.peg.4365"/>
<evidence type="ECO:0000259" key="3">
    <source>
        <dbReference type="SMART" id="SM00062"/>
    </source>
</evidence>
<evidence type="ECO:0000256" key="1">
    <source>
        <dbReference type="ARBA" id="ARBA00022729"/>
    </source>
</evidence>
<dbReference type="EMBL" id="CP013652">
    <property type="protein sequence ID" value="ALS24420.1"/>
    <property type="molecule type" value="Genomic_DNA"/>
</dbReference>
<dbReference type="Pfam" id="PF00497">
    <property type="entry name" value="SBP_bac_3"/>
    <property type="match status" value="1"/>
</dbReference>
<proteinExistence type="predicted"/>
<sequence precursor="true">MKNKKKKSLLTAVLFAPLIASIALGGCASQAVETQTGTNAEVNAKIGTAEAKKIKVAFAQTGKPITYVDENGKATGYDVEVLKLVDELLPQYEFEFVPTTDDDLLIGVESGKYDVGLKNAFYTEARAAKYIYPKEYLGASASGLLIRKEDEGTIHDLSDIAKLDKKLLPIAPQDAQYSLVQTYNNEHPEDPIPIEASESFTVQDGILLIAEGKYDAWLVIKSNYDINVVAKDGAYHNLADELAWSTFAATKTWPLFNKKQQALADAYDGAIKQLKEQGKTKELLVQFLGEDTASYLK</sequence>
<dbReference type="Gene3D" id="3.40.190.10">
    <property type="entry name" value="Periplasmic binding protein-like II"/>
    <property type="match status" value="2"/>
</dbReference>
<organism evidence="4 5">
    <name type="scientific">Paenibacillus naphthalenovorans</name>
    <dbReference type="NCBI Taxonomy" id="162209"/>
    <lineage>
        <taxon>Bacteria</taxon>
        <taxon>Bacillati</taxon>
        <taxon>Bacillota</taxon>
        <taxon>Bacilli</taxon>
        <taxon>Bacillales</taxon>
        <taxon>Paenibacillaceae</taxon>
        <taxon>Paenibacillus</taxon>
    </lineage>
</organism>
<accession>A0A0U2W798</accession>
<evidence type="ECO:0000313" key="5">
    <source>
        <dbReference type="Proteomes" id="UP000061660"/>
    </source>
</evidence>
<dbReference type="Proteomes" id="UP000061660">
    <property type="component" value="Chromosome"/>
</dbReference>
<dbReference type="STRING" id="162209.IJ22_41230"/>
<evidence type="ECO:0000256" key="2">
    <source>
        <dbReference type="SAM" id="SignalP"/>
    </source>
</evidence>
<reference evidence="4 5" key="2">
    <citation type="journal article" date="2016" name="Genome Announc.">
        <title>Complete Genome Sequences of Two Interactive Moderate Thermophiles, Paenibacillus napthalenovorans 32O-Y and Paenibacillus sp. 32O-W.</title>
        <authorList>
            <person name="Butler R.R.III."/>
            <person name="Wang J."/>
            <person name="Stark B.C."/>
            <person name="Pombert J.F."/>
        </authorList>
    </citation>
    <scope>NUCLEOTIDE SEQUENCE [LARGE SCALE GENOMIC DNA]</scope>
    <source>
        <strain evidence="4 5">32O-Y</strain>
    </source>
</reference>
<feature type="signal peptide" evidence="2">
    <location>
        <begin position="1"/>
        <end position="25"/>
    </location>
</feature>
<dbReference type="KEGG" id="pnp:IJ22_41230"/>
<dbReference type="SMART" id="SM00062">
    <property type="entry name" value="PBPb"/>
    <property type="match status" value="1"/>
</dbReference>
<dbReference type="PROSITE" id="PS51257">
    <property type="entry name" value="PROKAR_LIPOPROTEIN"/>
    <property type="match status" value="1"/>
</dbReference>
<dbReference type="PANTHER" id="PTHR35936">
    <property type="entry name" value="MEMBRANE-BOUND LYTIC MUREIN TRANSGLYCOSYLASE F"/>
    <property type="match status" value="1"/>
</dbReference>
<reference evidence="5" key="1">
    <citation type="submission" date="2015-12" db="EMBL/GenBank/DDBJ databases">
        <title>Complete genome sequences of two moderately thermophilic Paenibacillus species.</title>
        <authorList>
            <person name="Butler R.III."/>
            <person name="Wang J."/>
            <person name="Stark B.C."/>
            <person name="Pombert J.-F."/>
        </authorList>
    </citation>
    <scope>NUCLEOTIDE SEQUENCE [LARGE SCALE GENOMIC DNA]</scope>
    <source>
        <strain evidence="5">32O-Y</strain>
    </source>
</reference>
<keyword evidence="5" id="KW-1185">Reference proteome</keyword>
<dbReference type="AlphaFoldDB" id="A0A0U2W798"/>
<protein>
    <submittedName>
        <fullName evidence="4">ABC transporter substrate-binding protein</fullName>
    </submittedName>
</protein>
<feature type="chain" id="PRO_5038574040" evidence="2">
    <location>
        <begin position="26"/>
        <end position="297"/>
    </location>
</feature>
<name>A0A0U2W798_9BACL</name>
<dbReference type="InterPro" id="IPR001638">
    <property type="entry name" value="Solute-binding_3/MltF_N"/>
</dbReference>
<gene>
    <name evidence="4" type="ORF">IJ22_41230</name>
</gene>
<dbReference type="SUPFAM" id="SSF53850">
    <property type="entry name" value="Periplasmic binding protein-like II"/>
    <property type="match status" value="1"/>
</dbReference>
<dbReference type="RefSeq" id="WP_054819891.1">
    <property type="nucleotide sequence ID" value="NZ_CP013652.1"/>
</dbReference>